<dbReference type="AlphaFoldDB" id="A0AAD4GE04"/>
<keyword evidence="2" id="KW-1185">Reference proteome</keyword>
<name>A0AAD4GE04_BOLED</name>
<gene>
    <name evidence="1" type="ORF">L210DRAFT_3505364</name>
</gene>
<evidence type="ECO:0000313" key="1">
    <source>
        <dbReference type="EMBL" id="KAF8437669.1"/>
    </source>
</evidence>
<reference evidence="1" key="1">
    <citation type="submission" date="2019-10" db="EMBL/GenBank/DDBJ databases">
        <authorList>
            <consortium name="DOE Joint Genome Institute"/>
            <person name="Kuo A."/>
            <person name="Miyauchi S."/>
            <person name="Kiss E."/>
            <person name="Drula E."/>
            <person name="Kohler A."/>
            <person name="Sanchez-Garcia M."/>
            <person name="Andreopoulos B."/>
            <person name="Barry K.W."/>
            <person name="Bonito G."/>
            <person name="Buee M."/>
            <person name="Carver A."/>
            <person name="Chen C."/>
            <person name="Cichocki N."/>
            <person name="Clum A."/>
            <person name="Culley D."/>
            <person name="Crous P.W."/>
            <person name="Fauchery L."/>
            <person name="Girlanda M."/>
            <person name="Hayes R."/>
            <person name="Keri Z."/>
            <person name="LaButti K."/>
            <person name="Lipzen A."/>
            <person name="Lombard V."/>
            <person name="Magnuson J."/>
            <person name="Maillard F."/>
            <person name="Morin E."/>
            <person name="Murat C."/>
            <person name="Nolan M."/>
            <person name="Ohm R."/>
            <person name="Pangilinan J."/>
            <person name="Pereira M."/>
            <person name="Perotto S."/>
            <person name="Peter M."/>
            <person name="Riley R."/>
            <person name="Sitrit Y."/>
            <person name="Stielow B."/>
            <person name="Szollosi G."/>
            <person name="Zifcakova L."/>
            <person name="Stursova M."/>
            <person name="Spatafora J.W."/>
            <person name="Tedersoo L."/>
            <person name="Vaario L.-M."/>
            <person name="Yamada A."/>
            <person name="Yan M."/>
            <person name="Wang P."/>
            <person name="Xu J."/>
            <person name="Bruns T."/>
            <person name="Baldrian P."/>
            <person name="Vilgalys R."/>
            <person name="Henrissat B."/>
            <person name="Grigoriev I.V."/>
            <person name="Hibbett D."/>
            <person name="Nagy L.G."/>
            <person name="Martin F.M."/>
        </authorList>
    </citation>
    <scope>NUCLEOTIDE SEQUENCE</scope>
    <source>
        <strain evidence="1">BED1</strain>
    </source>
</reference>
<dbReference type="EMBL" id="WHUW01000018">
    <property type="protein sequence ID" value="KAF8437669.1"/>
    <property type="molecule type" value="Genomic_DNA"/>
</dbReference>
<comment type="caution">
    <text evidence="1">The sequence shown here is derived from an EMBL/GenBank/DDBJ whole genome shotgun (WGS) entry which is preliminary data.</text>
</comment>
<evidence type="ECO:0000313" key="2">
    <source>
        <dbReference type="Proteomes" id="UP001194468"/>
    </source>
</evidence>
<accession>A0AAD4GE04</accession>
<protein>
    <submittedName>
        <fullName evidence="1">Uncharacterized protein</fullName>
    </submittedName>
</protein>
<reference evidence="1" key="2">
    <citation type="journal article" date="2020" name="Nat. Commun.">
        <title>Large-scale genome sequencing of mycorrhizal fungi provides insights into the early evolution of symbiotic traits.</title>
        <authorList>
            <person name="Miyauchi S."/>
            <person name="Kiss E."/>
            <person name="Kuo A."/>
            <person name="Drula E."/>
            <person name="Kohler A."/>
            <person name="Sanchez-Garcia M."/>
            <person name="Morin E."/>
            <person name="Andreopoulos B."/>
            <person name="Barry K.W."/>
            <person name="Bonito G."/>
            <person name="Buee M."/>
            <person name="Carver A."/>
            <person name="Chen C."/>
            <person name="Cichocki N."/>
            <person name="Clum A."/>
            <person name="Culley D."/>
            <person name="Crous P.W."/>
            <person name="Fauchery L."/>
            <person name="Girlanda M."/>
            <person name="Hayes R.D."/>
            <person name="Keri Z."/>
            <person name="LaButti K."/>
            <person name="Lipzen A."/>
            <person name="Lombard V."/>
            <person name="Magnuson J."/>
            <person name="Maillard F."/>
            <person name="Murat C."/>
            <person name="Nolan M."/>
            <person name="Ohm R.A."/>
            <person name="Pangilinan J."/>
            <person name="Pereira M.F."/>
            <person name="Perotto S."/>
            <person name="Peter M."/>
            <person name="Pfister S."/>
            <person name="Riley R."/>
            <person name="Sitrit Y."/>
            <person name="Stielow J.B."/>
            <person name="Szollosi G."/>
            <person name="Zifcakova L."/>
            <person name="Stursova M."/>
            <person name="Spatafora J.W."/>
            <person name="Tedersoo L."/>
            <person name="Vaario L.M."/>
            <person name="Yamada A."/>
            <person name="Yan M."/>
            <person name="Wang P."/>
            <person name="Xu J."/>
            <person name="Bruns T."/>
            <person name="Baldrian P."/>
            <person name="Vilgalys R."/>
            <person name="Dunand C."/>
            <person name="Henrissat B."/>
            <person name="Grigoriev I.V."/>
            <person name="Hibbett D."/>
            <person name="Nagy L.G."/>
            <person name="Martin F.M."/>
        </authorList>
    </citation>
    <scope>NUCLEOTIDE SEQUENCE</scope>
    <source>
        <strain evidence="1">BED1</strain>
    </source>
</reference>
<dbReference type="Proteomes" id="UP001194468">
    <property type="component" value="Unassembled WGS sequence"/>
</dbReference>
<organism evidence="1 2">
    <name type="scientific">Boletus edulis BED1</name>
    <dbReference type="NCBI Taxonomy" id="1328754"/>
    <lineage>
        <taxon>Eukaryota</taxon>
        <taxon>Fungi</taxon>
        <taxon>Dikarya</taxon>
        <taxon>Basidiomycota</taxon>
        <taxon>Agaricomycotina</taxon>
        <taxon>Agaricomycetes</taxon>
        <taxon>Agaricomycetidae</taxon>
        <taxon>Boletales</taxon>
        <taxon>Boletineae</taxon>
        <taxon>Boletaceae</taxon>
        <taxon>Boletoideae</taxon>
        <taxon>Boletus</taxon>
    </lineage>
</organism>
<sequence length="373" mass="41531">MFSVEYLASIPMYMMATYSNSDIPSGLAHDLGDDDPFRNGSEIFVNRLCHGVYSCQGCVLFVGVIMVGIRAPLWCHGKGNRGVSGSRGTLHLDRSGGVVNDEAPVWVTNPCCVYCPRSQKSRGGDDNAIVRLEHAQEGEGDGKAGEAHVRRNMMGWLFRDEQGSECGGSGSGIRMERYRKAEDGFDSSTDAEHACLANGDGVKKWRRAMPMVQRHIWMFKPRCLEEAAITAIHSWIISNRKRVVIGVAANDPASKRNDRTKLDIRTEELQPRFLRCLRTHPTARKLYNSGTRHISQVTMRGNRLQQKSTYIETPDERQGRSHGKSASYMAWYGPSLLFALVRPGVTCLITTKLVTVHSMIVVRLCRSNPNITG</sequence>
<proteinExistence type="predicted"/>